<feature type="region of interest" description="Disordered" evidence="1">
    <location>
        <begin position="1"/>
        <end position="56"/>
    </location>
</feature>
<dbReference type="EMBL" id="JANUGU010000007">
    <property type="protein sequence ID" value="MCS0660096.1"/>
    <property type="molecule type" value="Genomic_DNA"/>
</dbReference>
<keyword evidence="3" id="KW-1185">Reference proteome</keyword>
<evidence type="ECO:0000256" key="1">
    <source>
        <dbReference type="SAM" id="MobiDB-lite"/>
    </source>
</evidence>
<dbReference type="RefSeq" id="WP_258813287.1">
    <property type="nucleotide sequence ID" value="NZ_JANUGU010000007.1"/>
</dbReference>
<feature type="compositionally biased region" description="Basic and acidic residues" evidence="1">
    <location>
        <begin position="1"/>
        <end position="18"/>
    </location>
</feature>
<sequence>MNIHHDQQEPVRRGHQTPDPENPPPTQSPPKAPDEYPAPTNAPVQEPRMPEPPIRA</sequence>
<evidence type="ECO:0000313" key="2">
    <source>
        <dbReference type="EMBL" id="MCS0660096.1"/>
    </source>
</evidence>
<protein>
    <submittedName>
        <fullName evidence="2">Uncharacterized protein</fullName>
    </submittedName>
</protein>
<name>A0ABT2D2T9_9BURK</name>
<comment type="caution">
    <text evidence="2">The sequence shown here is derived from an EMBL/GenBank/DDBJ whole genome shotgun (WGS) entry which is preliminary data.</text>
</comment>
<accession>A0ABT2D2T9</accession>
<evidence type="ECO:0000313" key="3">
    <source>
        <dbReference type="Proteomes" id="UP001204621"/>
    </source>
</evidence>
<gene>
    <name evidence="2" type="ORF">NX778_18650</name>
</gene>
<feature type="compositionally biased region" description="Pro residues" evidence="1">
    <location>
        <begin position="20"/>
        <end position="31"/>
    </location>
</feature>
<dbReference type="Proteomes" id="UP001204621">
    <property type="component" value="Unassembled WGS sequence"/>
</dbReference>
<organism evidence="2 3">
    <name type="scientific">Massilia terrae</name>
    <dbReference type="NCBI Taxonomy" id="1811224"/>
    <lineage>
        <taxon>Bacteria</taxon>
        <taxon>Pseudomonadati</taxon>
        <taxon>Pseudomonadota</taxon>
        <taxon>Betaproteobacteria</taxon>
        <taxon>Burkholderiales</taxon>
        <taxon>Oxalobacteraceae</taxon>
        <taxon>Telluria group</taxon>
        <taxon>Massilia</taxon>
    </lineage>
</organism>
<proteinExistence type="predicted"/>
<reference evidence="2 3" key="1">
    <citation type="submission" date="2022-08" db="EMBL/GenBank/DDBJ databases">
        <title>Reclassification of Massilia species as members of the genera Telluria, Duganella, Pseudoduganella, Mokoshia gen. nov. and Zemynaea gen. nov. using orthogonal and non-orthogonal genome-based approaches.</title>
        <authorList>
            <person name="Bowman J.P."/>
        </authorList>
    </citation>
    <scope>NUCLEOTIDE SEQUENCE [LARGE SCALE GENOMIC DNA]</scope>
    <source>
        <strain evidence="2 3">JCM 31606</strain>
    </source>
</reference>